<comment type="caution">
    <text evidence="2">The sequence shown here is derived from an EMBL/GenBank/DDBJ whole genome shotgun (WGS) entry which is preliminary data.</text>
</comment>
<keyword evidence="3" id="KW-1185">Reference proteome</keyword>
<dbReference type="OrthoDB" id="6654917at2"/>
<dbReference type="Proteomes" id="UP000295313">
    <property type="component" value="Unassembled WGS sequence"/>
</dbReference>
<accession>A0A4R8I909</accession>
<evidence type="ECO:0000313" key="2">
    <source>
        <dbReference type="EMBL" id="TDX86548.1"/>
    </source>
</evidence>
<sequence>MKKYLMLIMFASTFLFGQQNSDKRYKEIAGRYGGNDGICLFEDGKYMLYGYATAIFGTYTFEKDYINFYPDQQELFMIFGSQNPTIGNSTRLYFSGFERDESFVQFDNQKAQPVFNDDANCFASPYVYETKAKPTQIILSGLIDGTLHQSKFAIPKEYNDLAIVHNKPSRYEENFTGMVKSEGKSKILNISMYDRYFTKSNEDKNDNNWKEILAMKSEYDQAKQDSKNGIFFNKHYHNFPAPESSAYSLDKKSNQYISKNAKDNEAYFRNDEYNDNRYLRKYMKVEGQTNIDKSFNKNNLSSKSLFFTTCGEGSEKSYKYNGFTEYEDQNEPKKLQQTTTVPPPPVN</sequence>
<protein>
    <submittedName>
        <fullName evidence="2">Uncharacterized protein</fullName>
    </submittedName>
</protein>
<evidence type="ECO:0000313" key="3">
    <source>
        <dbReference type="Proteomes" id="UP000295313"/>
    </source>
</evidence>
<proteinExistence type="predicted"/>
<dbReference type="RefSeq" id="WP_133943198.1">
    <property type="nucleotide sequence ID" value="NZ_SOEO01000001.1"/>
</dbReference>
<reference evidence="2 3" key="1">
    <citation type="submission" date="2019-03" db="EMBL/GenBank/DDBJ databases">
        <title>Genomic Encyclopedia of Type Strains, Phase III (KMG-III): the genomes of soil and plant-associated and newly described type strains.</title>
        <authorList>
            <person name="Whitman W."/>
        </authorList>
    </citation>
    <scope>NUCLEOTIDE SEQUENCE [LARGE SCALE GENOMIC DNA]</scope>
    <source>
        <strain evidence="2 3">CGMCC 1.12802</strain>
    </source>
</reference>
<gene>
    <name evidence="2" type="ORF">B0I22_0682</name>
</gene>
<dbReference type="EMBL" id="SOEO01000001">
    <property type="protein sequence ID" value="TDX86548.1"/>
    <property type="molecule type" value="Genomic_DNA"/>
</dbReference>
<name>A0A4R8I909_9FLAO</name>
<evidence type="ECO:0000256" key="1">
    <source>
        <dbReference type="SAM" id="MobiDB-lite"/>
    </source>
</evidence>
<feature type="region of interest" description="Disordered" evidence="1">
    <location>
        <begin position="321"/>
        <end position="347"/>
    </location>
</feature>
<dbReference type="AlphaFoldDB" id="A0A4R8I909"/>
<organism evidence="2 3">
    <name type="scientific">Epilithonimonas xixisoli</name>
    <dbReference type="NCBI Taxonomy" id="1476462"/>
    <lineage>
        <taxon>Bacteria</taxon>
        <taxon>Pseudomonadati</taxon>
        <taxon>Bacteroidota</taxon>
        <taxon>Flavobacteriia</taxon>
        <taxon>Flavobacteriales</taxon>
        <taxon>Weeksellaceae</taxon>
        <taxon>Chryseobacterium group</taxon>
        <taxon>Epilithonimonas</taxon>
    </lineage>
</organism>